<comment type="caution">
    <text evidence="2">The sequence shown here is derived from an EMBL/GenBank/DDBJ whole genome shotgun (WGS) entry which is preliminary data.</text>
</comment>
<keyword evidence="1" id="KW-0472">Membrane</keyword>
<evidence type="ECO:0000313" key="2">
    <source>
        <dbReference type="EMBL" id="OGM54198.1"/>
    </source>
</evidence>
<evidence type="ECO:0000313" key="3">
    <source>
        <dbReference type="Proteomes" id="UP000178603"/>
    </source>
</evidence>
<sequence>MKKQFPSLKSPEAFGGTPSMNELKIVLFPLLTLLGVLLFAGIAGNTLWVRLGEVRKNLEAAGKENNTLGQKVEVLQRKSDQDTFLVDKKLTLALPPRSSSIYVVSQAKKKAADNLVIIQEITVSEPKVQSELAQSTTSLSVEGYLGSILNFIDSLSNVAPLIKTDNIEFGGGNNLNSKLIDMTVNLTSYYSPYPETIPALNQPINALTSSEEQVINDVSNLEVPGIPQELGPQSAVDRADPFTF</sequence>
<organism evidence="2 3">
    <name type="scientific">Candidatus Woesebacteria bacterium RIFCSPHIGHO2_12_FULL_41_24</name>
    <dbReference type="NCBI Taxonomy" id="1802510"/>
    <lineage>
        <taxon>Bacteria</taxon>
        <taxon>Candidatus Woeseibacteriota</taxon>
    </lineage>
</organism>
<dbReference type="Gene3D" id="3.30.70.60">
    <property type="match status" value="1"/>
</dbReference>
<dbReference type="InterPro" id="IPR014717">
    <property type="entry name" value="Transl_elong_EF1B/ribsomal_bS6"/>
</dbReference>
<dbReference type="AlphaFoldDB" id="A0A1F8ASF8"/>
<evidence type="ECO:0008006" key="4">
    <source>
        <dbReference type="Google" id="ProtNLM"/>
    </source>
</evidence>
<accession>A0A1F8ASF8</accession>
<reference evidence="2 3" key="1">
    <citation type="journal article" date="2016" name="Nat. Commun.">
        <title>Thousands of microbial genomes shed light on interconnected biogeochemical processes in an aquifer system.</title>
        <authorList>
            <person name="Anantharaman K."/>
            <person name="Brown C.T."/>
            <person name="Hug L.A."/>
            <person name="Sharon I."/>
            <person name="Castelle C.J."/>
            <person name="Probst A.J."/>
            <person name="Thomas B.C."/>
            <person name="Singh A."/>
            <person name="Wilkins M.J."/>
            <person name="Karaoz U."/>
            <person name="Brodie E.L."/>
            <person name="Williams K.H."/>
            <person name="Hubbard S.S."/>
            <person name="Banfield J.F."/>
        </authorList>
    </citation>
    <scope>NUCLEOTIDE SEQUENCE [LARGE SCALE GENOMIC DNA]</scope>
</reference>
<keyword evidence="1" id="KW-0812">Transmembrane</keyword>
<keyword evidence="1" id="KW-1133">Transmembrane helix</keyword>
<proteinExistence type="predicted"/>
<feature type="transmembrane region" description="Helical" evidence="1">
    <location>
        <begin position="25"/>
        <end position="48"/>
    </location>
</feature>
<dbReference type="EMBL" id="MGGW01000017">
    <property type="protein sequence ID" value="OGM54198.1"/>
    <property type="molecule type" value="Genomic_DNA"/>
</dbReference>
<name>A0A1F8ASF8_9BACT</name>
<dbReference type="Proteomes" id="UP000178603">
    <property type="component" value="Unassembled WGS sequence"/>
</dbReference>
<gene>
    <name evidence="2" type="ORF">A3E44_00765</name>
</gene>
<evidence type="ECO:0000256" key="1">
    <source>
        <dbReference type="SAM" id="Phobius"/>
    </source>
</evidence>
<protein>
    <recommendedName>
        <fullName evidence="4">Pilus assembly protein PilO</fullName>
    </recommendedName>
</protein>